<protein>
    <submittedName>
        <fullName evidence="1">Putative secreted protein</fullName>
    </submittedName>
</protein>
<dbReference type="AlphaFoldDB" id="A0A2M4CDM0"/>
<accession>A0A2M4CDM0</accession>
<evidence type="ECO:0000313" key="1">
    <source>
        <dbReference type="EMBL" id="MBW63420.1"/>
    </source>
</evidence>
<organism evidence="1">
    <name type="scientific">Anopheles marajoara</name>
    <dbReference type="NCBI Taxonomy" id="58244"/>
    <lineage>
        <taxon>Eukaryota</taxon>
        <taxon>Metazoa</taxon>
        <taxon>Ecdysozoa</taxon>
        <taxon>Arthropoda</taxon>
        <taxon>Hexapoda</taxon>
        <taxon>Insecta</taxon>
        <taxon>Pterygota</taxon>
        <taxon>Neoptera</taxon>
        <taxon>Endopterygota</taxon>
        <taxon>Diptera</taxon>
        <taxon>Nematocera</taxon>
        <taxon>Culicoidea</taxon>
        <taxon>Culicidae</taxon>
        <taxon>Anophelinae</taxon>
        <taxon>Anopheles</taxon>
    </lineage>
</organism>
<dbReference type="EMBL" id="GGFJ01014279">
    <property type="protein sequence ID" value="MBW63420.1"/>
    <property type="molecule type" value="Transcribed_RNA"/>
</dbReference>
<reference evidence="1" key="1">
    <citation type="submission" date="2018-01" db="EMBL/GenBank/DDBJ databases">
        <title>An insight into the sialome of Amazonian anophelines.</title>
        <authorList>
            <person name="Ribeiro J.M."/>
            <person name="Scarpassa V."/>
            <person name="Calvo E."/>
        </authorList>
    </citation>
    <scope>NUCLEOTIDE SEQUENCE</scope>
    <source>
        <tissue evidence="1">Salivary glands</tissue>
    </source>
</reference>
<proteinExistence type="predicted"/>
<sequence length="72" mass="7930">MTDLLRTRALLSIVHGCCLCHRETSTDDETPSSPSLLSATWWGVEQPHVFRRCRPLLPSGLCVHALAGNSQT</sequence>
<name>A0A2M4CDM0_9DIPT</name>